<dbReference type="Proteomes" id="UP001597097">
    <property type="component" value="Unassembled WGS sequence"/>
</dbReference>
<name>A0ABW4GY31_9ACTN</name>
<keyword evidence="9" id="KW-1185">Reference proteome</keyword>
<evidence type="ECO:0000313" key="8">
    <source>
        <dbReference type="EMBL" id="MFD1547405.1"/>
    </source>
</evidence>
<organism evidence="8 9">
    <name type="scientific">Nonomuraea guangzhouensis</name>
    <dbReference type="NCBI Taxonomy" id="1291555"/>
    <lineage>
        <taxon>Bacteria</taxon>
        <taxon>Bacillati</taxon>
        <taxon>Actinomycetota</taxon>
        <taxon>Actinomycetes</taxon>
        <taxon>Streptosporangiales</taxon>
        <taxon>Streptosporangiaceae</taxon>
        <taxon>Nonomuraea</taxon>
    </lineage>
</organism>
<dbReference type="PANTHER" id="PTHR36923">
    <property type="entry name" value="FERREDOXIN"/>
    <property type="match status" value="1"/>
</dbReference>
<dbReference type="PANTHER" id="PTHR36923:SF3">
    <property type="entry name" value="FERREDOXIN"/>
    <property type="match status" value="1"/>
</dbReference>
<keyword evidence="6" id="KW-0411">Iron-sulfur</keyword>
<evidence type="ECO:0000256" key="5">
    <source>
        <dbReference type="ARBA" id="ARBA00023004"/>
    </source>
</evidence>
<evidence type="ECO:0000256" key="4">
    <source>
        <dbReference type="ARBA" id="ARBA00022982"/>
    </source>
</evidence>
<dbReference type="EMBL" id="JBHUCM010000075">
    <property type="protein sequence ID" value="MFD1547405.1"/>
    <property type="molecule type" value="Genomic_DNA"/>
</dbReference>
<evidence type="ECO:0000256" key="6">
    <source>
        <dbReference type="ARBA" id="ARBA00023014"/>
    </source>
</evidence>
<keyword evidence="3" id="KW-0479">Metal-binding</keyword>
<evidence type="ECO:0000313" key="9">
    <source>
        <dbReference type="Proteomes" id="UP001597097"/>
    </source>
</evidence>
<comment type="cofactor">
    <cofactor evidence="1">
        <name>[3Fe-4S] cluster</name>
        <dbReference type="ChEBI" id="CHEBI:21137"/>
    </cofactor>
</comment>
<evidence type="ECO:0000256" key="3">
    <source>
        <dbReference type="ARBA" id="ARBA00022723"/>
    </source>
</evidence>
<keyword evidence="5" id="KW-0408">Iron</keyword>
<proteinExistence type="predicted"/>
<accession>A0ABW4GY31</accession>
<sequence length="72" mass="7873">MGYTVRIDKNLCMSSGRCVLDEPDAFRFDDDELAEPTTGVTELPGERLNAAARACPSGALRVFMDGQPLQPR</sequence>
<evidence type="ECO:0000256" key="2">
    <source>
        <dbReference type="ARBA" id="ARBA00022448"/>
    </source>
</evidence>
<keyword evidence="7" id="KW-0003">3Fe-4S</keyword>
<dbReference type="InterPro" id="IPR051269">
    <property type="entry name" value="Fe-S_cluster_ET"/>
</dbReference>
<keyword evidence="4" id="KW-0249">Electron transport</keyword>
<dbReference type="RefSeq" id="WP_219528014.1">
    <property type="nucleotide sequence ID" value="NZ_JAHKRM010000003.1"/>
</dbReference>
<evidence type="ECO:0000256" key="7">
    <source>
        <dbReference type="ARBA" id="ARBA00023291"/>
    </source>
</evidence>
<protein>
    <submittedName>
        <fullName evidence="8">Ferredoxin</fullName>
    </submittedName>
</protein>
<dbReference type="Pfam" id="PF13459">
    <property type="entry name" value="Fer4_15"/>
    <property type="match status" value="1"/>
</dbReference>
<evidence type="ECO:0000256" key="1">
    <source>
        <dbReference type="ARBA" id="ARBA00001927"/>
    </source>
</evidence>
<gene>
    <name evidence="8" type="ORF">ACFSJ0_60985</name>
</gene>
<keyword evidence="2" id="KW-0813">Transport</keyword>
<reference evidence="9" key="1">
    <citation type="journal article" date="2019" name="Int. J. Syst. Evol. Microbiol.">
        <title>The Global Catalogue of Microorganisms (GCM) 10K type strain sequencing project: providing services to taxonomists for standard genome sequencing and annotation.</title>
        <authorList>
            <consortium name="The Broad Institute Genomics Platform"/>
            <consortium name="The Broad Institute Genome Sequencing Center for Infectious Disease"/>
            <person name="Wu L."/>
            <person name="Ma J."/>
        </authorList>
    </citation>
    <scope>NUCLEOTIDE SEQUENCE [LARGE SCALE GENOMIC DNA]</scope>
    <source>
        <strain evidence="9">CGMCC 1.15399</strain>
    </source>
</reference>
<comment type="caution">
    <text evidence="8">The sequence shown here is derived from an EMBL/GenBank/DDBJ whole genome shotgun (WGS) entry which is preliminary data.</text>
</comment>